<evidence type="ECO:0000259" key="1">
    <source>
        <dbReference type="Pfam" id="PF01368"/>
    </source>
</evidence>
<dbReference type="Gene3D" id="3.10.310.30">
    <property type="match status" value="1"/>
</dbReference>
<protein>
    <submittedName>
        <fullName evidence="2">DHH family phosphoesterase</fullName>
    </submittedName>
</protein>
<reference evidence="2" key="2">
    <citation type="submission" date="2021-04" db="EMBL/GenBank/DDBJ databases">
        <authorList>
            <person name="Gilroy R."/>
        </authorList>
    </citation>
    <scope>NUCLEOTIDE SEQUENCE</scope>
    <source>
        <strain evidence="2">Gambia16-930</strain>
    </source>
</reference>
<sequence length="316" mass="34945">MDFDRDKVLEFGGLLSEADNIVLVSHSNPDGDAVASTVAMYCYLNSCGKNAAVVYPNEYPANLGFLFDGFKPVIASVDLGRARALFKDAGLVVCLDFNRLSRTSEELEKCISQSDCKKVLIDHHVEPEEMDMVFSDPHASSTSELVYKILKHLSGKSLDIRILSAIYVGLCTDTGCFSYSCGRRDCFDVAAELAESGVPMASLKRKVMDEGSENRLRLLGFSLLERMKVFPEHSAAYIALSRDDLQRFDFRKGDLEGVVNYCLRVEGVRFGALLSERSDRIRMSFRSTSAEIDVNRFASDYWNGGGHVQAAGGTSF</sequence>
<dbReference type="AlphaFoldDB" id="A0A9D1RFX4"/>
<dbReference type="EMBL" id="DXGG01000002">
    <property type="protein sequence ID" value="HIW86650.1"/>
    <property type="molecule type" value="Genomic_DNA"/>
</dbReference>
<dbReference type="Proteomes" id="UP000824267">
    <property type="component" value="Unassembled WGS sequence"/>
</dbReference>
<comment type="caution">
    <text evidence="2">The sequence shown here is derived from an EMBL/GenBank/DDBJ whole genome shotgun (WGS) entry which is preliminary data.</text>
</comment>
<proteinExistence type="predicted"/>
<dbReference type="Gene3D" id="3.90.1640.10">
    <property type="entry name" value="inorganic pyrophosphatase (n-terminal core)"/>
    <property type="match status" value="1"/>
</dbReference>
<dbReference type="InterPro" id="IPR051319">
    <property type="entry name" value="Oligoribo/pAp-PDE_c-di-AMP_PDE"/>
</dbReference>
<dbReference type="PANTHER" id="PTHR47618:SF1">
    <property type="entry name" value="BIFUNCTIONAL OLIGORIBONUCLEASE AND PAP PHOSPHATASE NRNA"/>
    <property type="match status" value="1"/>
</dbReference>
<organism evidence="2 3">
    <name type="scientific">Candidatus Onthomorpha intestinigallinarum</name>
    <dbReference type="NCBI Taxonomy" id="2840880"/>
    <lineage>
        <taxon>Bacteria</taxon>
        <taxon>Pseudomonadati</taxon>
        <taxon>Bacteroidota</taxon>
        <taxon>Bacteroidia</taxon>
        <taxon>Bacteroidales</taxon>
        <taxon>Candidatus Onthomorpha</taxon>
    </lineage>
</organism>
<dbReference type="InterPro" id="IPR001667">
    <property type="entry name" value="DDH_dom"/>
</dbReference>
<name>A0A9D1RFX4_9BACT</name>
<dbReference type="PANTHER" id="PTHR47618">
    <property type="entry name" value="BIFUNCTIONAL OLIGORIBONUCLEASE AND PAP PHOSPHATASE NRNA"/>
    <property type="match status" value="1"/>
</dbReference>
<reference evidence="2" key="1">
    <citation type="journal article" date="2021" name="PeerJ">
        <title>Extensive microbial diversity within the chicken gut microbiome revealed by metagenomics and culture.</title>
        <authorList>
            <person name="Gilroy R."/>
            <person name="Ravi A."/>
            <person name="Getino M."/>
            <person name="Pursley I."/>
            <person name="Horton D.L."/>
            <person name="Alikhan N.F."/>
            <person name="Baker D."/>
            <person name="Gharbi K."/>
            <person name="Hall N."/>
            <person name="Watson M."/>
            <person name="Adriaenssens E.M."/>
            <person name="Foster-Nyarko E."/>
            <person name="Jarju S."/>
            <person name="Secka A."/>
            <person name="Antonio M."/>
            <person name="Oren A."/>
            <person name="Chaudhuri R.R."/>
            <person name="La Ragione R."/>
            <person name="Hildebrand F."/>
            <person name="Pallen M.J."/>
        </authorList>
    </citation>
    <scope>NUCLEOTIDE SEQUENCE</scope>
    <source>
        <strain evidence="2">Gambia16-930</strain>
    </source>
</reference>
<evidence type="ECO:0000313" key="3">
    <source>
        <dbReference type="Proteomes" id="UP000824267"/>
    </source>
</evidence>
<accession>A0A9D1RFX4</accession>
<gene>
    <name evidence="2" type="ORF">IAC47_00025</name>
</gene>
<feature type="domain" description="DDH" evidence="1">
    <location>
        <begin position="20"/>
        <end position="169"/>
    </location>
</feature>
<dbReference type="Pfam" id="PF01368">
    <property type="entry name" value="DHH"/>
    <property type="match status" value="1"/>
</dbReference>
<dbReference type="SUPFAM" id="SSF64182">
    <property type="entry name" value="DHH phosphoesterases"/>
    <property type="match status" value="1"/>
</dbReference>
<dbReference type="InterPro" id="IPR038763">
    <property type="entry name" value="DHH_sf"/>
</dbReference>
<evidence type="ECO:0000313" key="2">
    <source>
        <dbReference type="EMBL" id="HIW86650.1"/>
    </source>
</evidence>
<feature type="non-terminal residue" evidence="2">
    <location>
        <position position="316"/>
    </location>
</feature>